<accession>A0A4Y2D594</accession>
<gene>
    <name evidence="1" type="ORF">AVEN_171036_1</name>
</gene>
<name>A0A4Y2D594_ARAVE</name>
<protein>
    <submittedName>
        <fullName evidence="1">Uncharacterized protein</fullName>
    </submittedName>
</protein>
<dbReference type="EMBL" id="BGPR01088404">
    <property type="protein sequence ID" value="GBM11128.1"/>
    <property type="molecule type" value="Genomic_DNA"/>
</dbReference>
<dbReference type="Proteomes" id="UP000499080">
    <property type="component" value="Unassembled WGS sequence"/>
</dbReference>
<sequence>MFERERSRVSPPCRTQCKQVAYTRGQRSSADCQGCPDSAKDTGAKAALVAYSNDFGDTKYRRNKKFCSENNSGLLSSSIHADSRN</sequence>
<organism evidence="1 2">
    <name type="scientific">Araneus ventricosus</name>
    <name type="common">Orbweaver spider</name>
    <name type="synonym">Epeira ventricosa</name>
    <dbReference type="NCBI Taxonomy" id="182803"/>
    <lineage>
        <taxon>Eukaryota</taxon>
        <taxon>Metazoa</taxon>
        <taxon>Ecdysozoa</taxon>
        <taxon>Arthropoda</taxon>
        <taxon>Chelicerata</taxon>
        <taxon>Arachnida</taxon>
        <taxon>Araneae</taxon>
        <taxon>Araneomorphae</taxon>
        <taxon>Entelegynae</taxon>
        <taxon>Araneoidea</taxon>
        <taxon>Araneidae</taxon>
        <taxon>Araneus</taxon>
    </lineage>
</organism>
<evidence type="ECO:0000313" key="1">
    <source>
        <dbReference type="EMBL" id="GBM11128.1"/>
    </source>
</evidence>
<dbReference type="AlphaFoldDB" id="A0A4Y2D594"/>
<comment type="caution">
    <text evidence="1">The sequence shown here is derived from an EMBL/GenBank/DDBJ whole genome shotgun (WGS) entry which is preliminary data.</text>
</comment>
<evidence type="ECO:0000313" key="2">
    <source>
        <dbReference type="Proteomes" id="UP000499080"/>
    </source>
</evidence>
<reference evidence="1 2" key="1">
    <citation type="journal article" date="2019" name="Sci. Rep.">
        <title>Orb-weaving spider Araneus ventricosus genome elucidates the spidroin gene catalogue.</title>
        <authorList>
            <person name="Kono N."/>
            <person name="Nakamura H."/>
            <person name="Ohtoshi R."/>
            <person name="Moran D.A.P."/>
            <person name="Shinohara A."/>
            <person name="Yoshida Y."/>
            <person name="Fujiwara M."/>
            <person name="Mori M."/>
            <person name="Tomita M."/>
            <person name="Arakawa K."/>
        </authorList>
    </citation>
    <scope>NUCLEOTIDE SEQUENCE [LARGE SCALE GENOMIC DNA]</scope>
</reference>
<proteinExistence type="predicted"/>
<keyword evidence="2" id="KW-1185">Reference proteome</keyword>